<evidence type="ECO:0000256" key="7">
    <source>
        <dbReference type="SAM" id="MobiDB-lite"/>
    </source>
</evidence>
<dbReference type="InterPro" id="IPR014043">
    <property type="entry name" value="Acyl_transferase_dom"/>
</dbReference>
<dbReference type="InParanoid" id="A0A401GFG2"/>
<dbReference type="Gene3D" id="3.40.50.1820">
    <property type="entry name" value="alpha/beta hydrolase"/>
    <property type="match status" value="1"/>
</dbReference>
<dbReference type="InterPro" id="IPR032088">
    <property type="entry name" value="SAT"/>
</dbReference>
<dbReference type="InterPro" id="IPR029058">
    <property type="entry name" value="AB_hydrolase_fold"/>
</dbReference>
<dbReference type="InterPro" id="IPR001031">
    <property type="entry name" value="Thioesterase"/>
</dbReference>
<dbReference type="Pfam" id="PF22621">
    <property type="entry name" value="CurL-like_PKS_C"/>
    <property type="match status" value="1"/>
</dbReference>
<name>A0A401GFG2_9APHY</name>
<feature type="active site" description="Proton donor; for dehydratase activity" evidence="6">
    <location>
        <position position="1525"/>
    </location>
</feature>
<dbReference type="Pfam" id="PF00975">
    <property type="entry name" value="Thioesterase"/>
    <property type="match status" value="1"/>
</dbReference>
<feature type="domain" description="Carrier" evidence="8">
    <location>
        <begin position="1747"/>
        <end position="1824"/>
    </location>
</feature>
<dbReference type="Pfam" id="PF00109">
    <property type="entry name" value="ketoacyl-synt"/>
    <property type="match status" value="1"/>
</dbReference>
<dbReference type="Gene3D" id="1.10.1200.10">
    <property type="entry name" value="ACP-like"/>
    <property type="match status" value="2"/>
</dbReference>
<dbReference type="InterPro" id="IPR042104">
    <property type="entry name" value="PKS_dehydratase_sf"/>
</dbReference>
<dbReference type="PANTHER" id="PTHR43775:SF21">
    <property type="entry name" value="NON-REDUCING POLYKETIDE SYNTHASE AUSA-RELATED"/>
    <property type="match status" value="1"/>
</dbReference>
<dbReference type="GO" id="GO:0006633">
    <property type="term" value="P:fatty acid biosynthetic process"/>
    <property type="evidence" value="ECO:0007669"/>
    <property type="project" value="InterPro"/>
</dbReference>
<proteinExistence type="predicted"/>
<evidence type="ECO:0000256" key="2">
    <source>
        <dbReference type="ARBA" id="ARBA00022450"/>
    </source>
</evidence>
<evidence type="ECO:0000256" key="4">
    <source>
        <dbReference type="ARBA" id="ARBA00022679"/>
    </source>
</evidence>
<reference evidence="11 12" key="1">
    <citation type="journal article" date="2018" name="Sci. Rep.">
        <title>Genome sequence of the cauliflower mushroom Sparassis crispa (Hanabiratake) and its association with beneficial usage.</title>
        <authorList>
            <person name="Kiyama R."/>
            <person name="Furutani Y."/>
            <person name="Kawaguchi K."/>
            <person name="Nakanishi T."/>
        </authorList>
    </citation>
    <scope>NUCLEOTIDE SEQUENCE [LARGE SCALE GENOMIC DNA]</scope>
</reference>
<dbReference type="InterPro" id="IPR014030">
    <property type="entry name" value="Ketoacyl_synth_N"/>
</dbReference>
<dbReference type="InterPro" id="IPR006162">
    <property type="entry name" value="Ppantetheine_attach_site"/>
</dbReference>
<dbReference type="SUPFAM" id="SSF55048">
    <property type="entry name" value="Probable ACP-binding domain of malonyl-CoA ACP transacylase"/>
    <property type="match status" value="1"/>
</dbReference>
<dbReference type="RefSeq" id="XP_027611839.1">
    <property type="nucleotide sequence ID" value="XM_027756038.1"/>
</dbReference>
<evidence type="ECO:0000256" key="5">
    <source>
        <dbReference type="ARBA" id="ARBA00023026"/>
    </source>
</evidence>
<feature type="domain" description="PKS/mFAS DH" evidence="10">
    <location>
        <begin position="1302"/>
        <end position="1614"/>
    </location>
</feature>
<dbReference type="InterPro" id="IPR009081">
    <property type="entry name" value="PP-bd_ACP"/>
</dbReference>
<dbReference type="GeneID" id="38777843"/>
<dbReference type="PANTHER" id="PTHR43775">
    <property type="entry name" value="FATTY ACID SYNTHASE"/>
    <property type="match status" value="1"/>
</dbReference>
<dbReference type="Gene3D" id="3.30.70.3290">
    <property type="match status" value="1"/>
</dbReference>
<dbReference type="InterPro" id="IPR016035">
    <property type="entry name" value="Acyl_Trfase/lysoPLipase"/>
</dbReference>
<sequence length="2098" mass="226154">MTQSLPYNAFLFDGQGTPASFAPQTIATALRDAELPLGSALLLACHQAFLHEFQSLSPDEQSVSGLDIPRFSSPRALLHISLDLRSNAIVANTHLFLVQVLRYLAAAGVSSPGSSGFSTEASNFIGFSSGMFAATVVAASQDIPSFLVNAVETFRLAFWLGLRSQQFASSTLSLQPSSDASAPWSFVFFGAPRDEVQRAVDSYNQNQPSGPVLHLTAVTHATCVSVSGRPEALSEFRANHLLSTSSKSAAIHTLYHSSQTGEVKDRIMADIARRNIRFPTYDALKHSLRSTVDGEIISGANHGFSPTLVEAIVDMTMLHPVNFDRVIAAISSDPAVKDRSLRLMNIGPGTSLWRGMARSLQDLDITVVDWTSIADSEGPSNPVPRALVDSAPSREPIAIIGMAVNLPGAPDINGLWEVLEKGLNTVSEIPKRRFDVSKYTTPSKDLKRVMKTRFGNFIESPDAFDNVFFRVSPREARSMDPQQRVLLQVTYHALENAGYVPNATPCFNPDTFATYVGVATNDYVQNLRNDIDVYYSTGTLQSFLSGKVSYAFGFSGPSLVIDTACSSSMVSIYQACRALNNGDCNAAIAGGVNVIASPDMYFGLDRAHFLSSTGQCRPWDSSADGYCRSEGCGMFVLKRLSDALAEQDNILGVIRGIEVNQSANAESITHPHVPTQTQLFKKLLASTGIQPSRISVIEAHGTGTKAGDPTELESLRNVFAVNRTAENQLHITSVKANIGHAEAASGAAGLAKLLLMMRKRTIPAVISLKQLNPRIPELSIDGTCIDTRLTPWSAPADGDKRLALLNNFGAAGSNGALILEEPPVPQSSGTASAPTAVVVGFSCDSEAAAAELRRSYLQYVDESVHDQLSLADFAYTATARRKLYRYRVAASGKTKAELCANLKDAKMIEVEKSAGKTVFVFSGQGGQYVGMGANLYKSTPAFRRIVDECHSKLISWGYPSILSVIRPSGDADSASADSFEVFQSAVFVLEYALASLWMSWGVRPDAVAGHSLGEYAALVTANVITIDDALKLVAERARLMSQKCAPKITGMLAVRVSPSKMTEILKSANYQSLSIACYNSTADCVLGGNLDELKLLQGELKQAGNKTILLNVPYGYHTSAMSPILQDLCQLGNQVKISAPTIPIVSNVYGVVVAPGDHSKFTPDYFSRHCGEPVQFEQGVTSLMGIEEFAKVSAWIEIGPHPTTLPMLRSIPLASQNTLHLPSLRKDILDWETLCGTLSSLYCAQTSLSWRSVFTDLAQTARLVDLPSYPFADTRFWVQYEDERPTQSLDAPVTKAAAPPRFSLLGTCISVPPPDVEEAAVFETPIEILSHLIEGHLVAGFALCPASVYHELALGAAHILLEKTGKLDPDVVLDLSEIVYANPLVYSSEVRRTIRVEVTPYERDEKHTGKFTIGSWVDTPSDNQAHCSGFFVKRSATYASSKLALSKTMIERRIQPMQNGSPASETFFTQTAYNVIFSRVVQYSKAYHTMKSVTIDPNGVDAFAVVKLPPEASSGQFVVHPIFMDTLLHVAGFVINCNAGQNEAFICSQVDKAKAIPELINPSTTYGVYCNIGFLSETLAVADAYAIELDGTAGNVVAHMKRMRFRKLRMPGFKSLLARVARGSSQTHAAPAISQPGNRVPAATQGWEDKLIGLIAETCDVNVADIKLQSRLSDLGIDSLMSIELAGRIQALLPSCDIDANAVASFNRVGDLVLELKDKCGSSTSASSDTLHDSDIVSPPPTQVSSPRTPDSLLKIKEIMSSILGVAMRDLSEDQDLERLGLDSLTSIEARHALQSSLNVNLAEDVFMICKTIRDIDTAVSAMLSPPSDVPKVHPKHTEQSEKPALLGTEINPVRLQEGSSAGTLPLFLIHDGSGMAHPYARLSPLGRPLWGIHNPKLPTGDAWDGGVLEMASHYVELIKAASGTTGCIVGGWSFGGVLAFEVARQLIRSGIRVPGIVLIDSPHPLTKSPLPDSLIENVIGGKGSTNKLTELVRAQMRHATRALISYDLSQSPASGVLPPKAVMLRSQEAFSLPSVETESAAFLAERGDPASSVAQWEKVLGVSVPVIDIPGNHFEPFEPRYVGVVSEKLKEAVAMLD</sequence>
<dbReference type="Proteomes" id="UP000287166">
    <property type="component" value="Unassembled WGS sequence"/>
</dbReference>
<dbReference type="InterPro" id="IPR018201">
    <property type="entry name" value="Ketoacyl_synth_AS"/>
</dbReference>
<dbReference type="SUPFAM" id="SSF53901">
    <property type="entry name" value="Thiolase-like"/>
    <property type="match status" value="1"/>
</dbReference>
<dbReference type="EMBL" id="BFAD01000003">
    <property type="protein sequence ID" value="GBE80926.1"/>
    <property type="molecule type" value="Genomic_DNA"/>
</dbReference>
<keyword evidence="2" id="KW-0596">Phosphopantetheine</keyword>
<dbReference type="SUPFAM" id="SSF52151">
    <property type="entry name" value="FabD/lysophospholipase-like"/>
    <property type="match status" value="2"/>
</dbReference>
<dbReference type="InterPro" id="IPR049900">
    <property type="entry name" value="PKS_mFAS_DH"/>
</dbReference>
<dbReference type="Gene3D" id="3.40.366.10">
    <property type="entry name" value="Malonyl-Coenzyme A Acyl Carrier Protein, domain 2"/>
    <property type="match status" value="3"/>
</dbReference>
<dbReference type="Pfam" id="PF00698">
    <property type="entry name" value="Acyl_transf_1"/>
    <property type="match status" value="1"/>
</dbReference>
<organism evidence="11 12">
    <name type="scientific">Sparassis crispa</name>
    <dbReference type="NCBI Taxonomy" id="139825"/>
    <lineage>
        <taxon>Eukaryota</taxon>
        <taxon>Fungi</taxon>
        <taxon>Dikarya</taxon>
        <taxon>Basidiomycota</taxon>
        <taxon>Agaricomycotina</taxon>
        <taxon>Agaricomycetes</taxon>
        <taxon>Polyporales</taxon>
        <taxon>Sparassidaceae</taxon>
        <taxon>Sparassis</taxon>
    </lineage>
</organism>
<dbReference type="STRING" id="139825.A0A401GFG2"/>
<dbReference type="InterPro" id="IPR016039">
    <property type="entry name" value="Thiolase-like"/>
</dbReference>
<gene>
    <name evidence="11" type="ORF">SCP_0306480</name>
</gene>
<evidence type="ECO:0000259" key="10">
    <source>
        <dbReference type="PROSITE" id="PS52019"/>
    </source>
</evidence>
<evidence type="ECO:0000313" key="11">
    <source>
        <dbReference type="EMBL" id="GBE80926.1"/>
    </source>
</evidence>
<dbReference type="OrthoDB" id="329835at2759"/>
<comment type="caution">
    <text evidence="11">The sequence shown here is derived from an EMBL/GenBank/DDBJ whole genome shotgun (WGS) entry which is preliminary data.</text>
</comment>
<comment type="pathway">
    <text evidence="1">Secondary metabolite biosynthesis.</text>
</comment>
<dbReference type="InterPro" id="IPR049551">
    <property type="entry name" value="PKS_DH_C"/>
</dbReference>
<dbReference type="Pfam" id="PF00550">
    <property type="entry name" value="PP-binding"/>
    <property type="match status" value="2"/>
</dbReference>
<evidence type="ECO:0000313" key="12">
    <source>
        <dbReference type="Proteomes" id="UP000287166"/>
    </source>
</evidence>
<dbReference type="PROSITE" id="PS00606">
    <property type="entry name" value="KS3_1"/>
    <property type="match status" value="1"/>
</dbReference>
<evidence type="ECO:0000256" key="6">
    <source>
        <dbReference type="PROSITE-ProRule" id="PRU01363"/>
    </source>
</evidence>
<evidence type="ECO:0000259" key="9">
    <source>
        <dbReference type="PROSITE" id="PS52004"/>
    </source>
</evidence>
<feature type="region of interest" description="C-terminal hotdog fold" evidence="6">
    <location>
        <begin position="1464"/>
        <end position="1614"/>
    </location>
</feature>
<dbReference type="NCBIfam" id="TIGR04532">
    <property type="entry name" value="PT_fungal_PKS"/>
    <property type="match status" value="1"/>
</dbReference>
<dbReference type="SUPFAM" id="SSF53474">
    <property type="entry name" value="alpha/beta-Hydrolases"/>
    <property type="match status" value="1"/>
</dbReference>
<keyword evidence="12" id="KW-1185">Reference proteome</keyword>
<dbReference type="Gene3D" id="3.40.47.10">
    <property type="match status" value="1"/>
</dbReference>
<dbReference type="PROSITE" id="PS50075">
    <property type="entry name" value="CARRIER"/>
    <property type="match status" value="2"/>
</dbReference>
<keyword evidence="4" id="KW-0808">Transferase</keyword>
<dbReference type="GO" id="GO:0004315">
    <property type="term" value="F:3-oxoacyl-[acyl-carrier-protein] synthase activity"/>
    <property type="evidence" value="ECO:0007669"/>
    <property type="project" value="InterPro"/>
</dbReference>
<dbReference type="InterPro" id="IPR049552">
    <property type="entry name" value="PKS_DH_N"/>
</dbReference>
<dbReference type="Pfam" id="PF16073">
    <property type="entry name" value="SAT"/>
    <property type="match status" value="1"/>
</dbReference>
<dbReference type="InterPro" id="IPR001227">
    <property type="entry name" value="Ac_transferase_dom_sf"/>
</dbReference>
<dbReference type="InterPro" id="IPR050091">
    <property type="entry name" value="PKS_NRPS_Biosynth_Enz"/>
</dbReference>
<protein>
    <submittedName>
        <fullName evidence="11">Orsellinic acid synthase</fullName>
    </submittedName>
</protein>
<evidence type="ECO:0000256" key="1">
    <source>
        <dbReference type="ARBA" id="ARBA00005179"/>
    </source>
</evidence>
<dbReference type="CDD" id="cd00833">
    <property type="entry name" value="PKS"/>
    <property type="match status" value="1"/>
</dbReference>
<dbReference type="InterPro" id="IPR020841">
    <property type="entry name" value="PKS_Beta-ketoAc_synthase_dom"/>
</dbReference>
<dbReference type="SUPFAM" id="SSF47336">
    <property type="entry name" value="ACP-like"/>
    <property type="match status" value="2"/>
</dbReference>
<dbReference type="Pfam" id="PF14765">
    <property type="entry name" value="PS-DH"/>
    <property type="match status" value="1"/>
</dbReference>
<dbReference type="SMART" id="SM00825">
    <property type="entry name" value="PKS_KS"/>
    <property type="match status" value="1"/>
</dbReference>
<keyword evidence="5" id="KW-0843">Virulence</keyword>
<dbReference type="InterPro" id="IPR030918">
    <property type="entry name" value="PT_fungal_PKS"/>
</dbReference>
<dbReference type="PROSITE" id="PS00012">
    <property type="entry name" value="PHOSPHOPANTETHEINE"/>
    <property type="match status" value="2"/>
</dbReference>
<dbReference type="SMART" id="SM00827">
    <property type="entry name" value="PKS_AT"/>
    <property type="match status" value="1"/>
</dbReference>
<keyword evidence="3" id="KW-0597">Phosphoprotein</keyword>
<dbReference type="InterPro" id="IPR016036">
    <property type="entry name" value="Malonyl_transacylase_ACP-bd"/>
</dbReference>
<evidence type="ECO:0000256" key="3">
    <source>
        <dbReference type="ARBA" id="ARBA00022553"/>
    </source>
</evidence>
<feature type="region of interest" description="Disordered" evidence="7">
    <location>
        <begin position="1723"/>
        <end position="1749"/>
    </location>
</feature>
<dbReference type="GO" id="GO:0004312">
    <property type="term" value="F:fatty acid synthase activity"/>
    <property type="evidence" value="ECO:0007669"/>
    <property type="project" value="TreeGrafter"/>
</dbReference>
<dbReference type="Pfam" id="PF21089">
    <property type="entry name" value="PKS_DH_N"/>
    <property type="match status" value="1"/>
</dbReference>
<feature type="active site" description="Proton acceptor; for dehydratase activity" evidence="6">
    <location>
        <position position="1336"/>
    </location>
</feature>
<dbReference type="GO" id="GO:0044550">
    <property type="term" value="P:secondary metabolite biosynthetic process"/>
    <property type="evidence" value="ECO:0007669"/>
    <property type="project" value="TreeGrafter"/>
</dbReference>
<feature type="region of interest" description="N-terminal hotdog fold" evidence="6">
    <location>
        <begin position="1302"/>
        <end position="1438"/>
    </location>
</feature>
<feature type="domain" description="Carrier" evidence="8">
    <location>
        <begin position="1645"/>
        <end position="1720"/>
    </location>
</feature>
<evidence type="ECO:0000259" key="8">
    <source>
        <dbReference type="PROSITE" id="PS50075"/>
    </source>
</evidence>
<feature type="domain" description="Ketosynthase family 3 (KS3)" evidence="9">
    <location>
        <begin position="394"/>
        <end position="821"/>
    </location>
</feature>
<dbReference type="PROSITE" id="PS52019">
    <property type="entry name" value="PKS_MFAS_DH"/>
    <property type="match status" value="1"/>
</dbReference>
<dbReference type="Pfam" id="PF02801">
    <property type="entry name" value="Ketoacyl-synt_C"/>
    <property type="match status" value="1"/>
</dbReference>
<accession>A0A401GFG2</accession>
<dbReference type="Gene3D" id="3.10.129.110">
    <property type="entry name" value="Polyketide synthase dehydratase"/>
    <property type="match status" value="1"/>
</dbReference>
<dbReference type="InterPro" id="IPR014031">
    <property type="entry name" value="Ketoacyl_synth_C"/>
</dbReference>
<dbReference type="PROSITE" id="PS52004">
    <property type="entry name" value="KS3_2"/>
    <property type="match status" value="1"/>
</dbReference>
<dbReference type="InterPro" id="IPR036736">
    <property type="entry name" value="ACP-like_sf"/>
</dbReference>